<comment type="caution">
    <text evidence="1">The sequence shown here is derived from an EMBL/GenBank/DDBJ whole genome shotgun (WGS) entry which is preliminary data.</text>
</comment>
<reference evidence="1 2" key="1">
    <citation type="submission" date="2018-10" db="EMBL/GenBank/DDBJ databases">
        <title>Genome assembly for a Yunnan-Guizhou Plateau 3E fish, Anabarilius grahami (Regan), and its evolutionary and genetic applications.</title>
        <authorList>
            <person name="Jiang W."/>
        </authorList>
    </citation>
    <scope>NUCLEOTIDE SEQUENCE [LARGE SCALE GENOMIC DNA]</scope>
    <source>
        <strain evidence="1">AG-KIZ</strain>
        <tissue evidence="1">Muscle</tissue>
    </source>
</reference>
<name>A0A3N0YMC8_ANAGA</name>
<protein>
    <submittedName>
        <fullName evidence="1">Uncharacterized protein</fullName>
    </submittedName>
</protein>
<proteinExistence type="predicted"/>
<evidence type="ECO:0000313" key="1">
    <source>
        <dbReference type="EMBL" id="ROL47317.1"/>
    </source>
</evidence>
<organism evidence="1 2">
    <name type="scientific">Anabarilius grahami</name>
    <name type="common">Kanglang fish</name>
    <name type="synonym">Barilius grahami</name>
    <dbReference type="NCBI Taxonomy" id="495550"/>
    <lineage>
        <taxon>Eukaryota</taxon>
        <taxon>Metazoa</taxon>
        <taxon>Chordata</taxon>
        <taxon>Craniata</taxon>
        <taxon>Vertebrata</taxon>
        <taxon>Euteleostomi</taxon>
        <taxon>Actinopterygii</taxon>
        <taxon>Neopterygii</taxon>
        <taxon>Teleostei</taxon>
        <taxon>Ostariophysi</taxon>
        <taxon>Cypriniformes</taxon>
        <taxon>Xenocyprididae</taxon>
        <taxon>Xenocypridinae</taxon>
        <taxon>Xenocypridinae incertae sedis</taxon>
        <taxon>Anabarilius</taxon>
    </lineage>
</organism>
<evidence type="ECO:0000313" key="2">
    <source>
        <dbReference type="Proteomes" id="UP000281406"/>
    </source>
</evidence>
<dbReference type="AlphaFoldDB" id="A0A3N0YMC8"/>
<sequence>MTGLIKLSAGTTGWPSGALTEWSLHPDWLSVGTDVLMSLRLERWMSLQAMTDAPKDVEQLKPLGVTTAWNESKSMQPSRFAEESGHRDTRGWSPRHLVVHFGGSPRRGRHKVAGNCLTLLVLHCLEVPQMLGSSSMACELDHGKCDECTSSSVHRLCLCQASMFSVKPSKAPVIFC</sequence>
<accession>A0A3N0YMC8</accession>
<gene>
    <name evidence="1" type="ORF">DPX16_16905</name>
</gene>
<dbReference type="Proteomes" id="UP000281406">
    <property type="component" value="Unassembled WGS sequence"/>
</dbReference>
<keyword evidence="2" id="KW-1185">Reference proteome</keyword>
<dbReference type="EMBL" id="RJVU01035834">
    <property type="protein sequence ID" value="ROL47317.1"/>
    <property type="molecule type" value="Genomic_DNA"/>
</dbReference>